<feature type="signal peptide" evidence="1">
    <location>
        <begin position="1"/>
        <end position="22"/>
    </location>
</feature>
<keyword evidence="3" id="KW-1185">Reference proteome</keyword>
<gene>
    <name evidence="2" type="ORF">GCM10011514_49140</name>
</gene>
<reference evidence="2" key="2">
    <citation type="submission" date="2020-09" db="EMBL/GenBank/DDBJ databases">
        <authorList>
            <person name="Sun Q."/>
            <person name="Zhou Y."/>
        </authorList>
    </citation>
    <scope>NUCLEOTIDE SEQUENCE</scope>
    <source>
        <strain evidence="2">CGMCC 1.15958</strain>
    </source>
</reference>
<evidence type="ECO:0000256" key="1">
    <source>
        <dbReference type="SAM" id="SignalP"/>
    </source>
</evidence>
<sequence>MKKNYSILFLLISFVYCSSAQAQVVQAVSVSPKDSTGGFANTQQQYVSGAVARKSVVSYAKNTMSQFEDNKKKTLPKELDSLLVKQDFLTHEQFPNYLSQIETAYKRELEIVNKITIDNVSKLEQASQLNKTYSVSQSGQCFAEKDKGSFILTQDDEGKAITGFALESLKGNPRYGLIDNYHQGYARVKKDMVFGFLNLCGEEVIPAQYDYAEPFNDGKALVKKFFWHFITAEGIESEVLTDIVDAKAIRYGISLAKFKSNKFALIDNNYDVIKKPISAGFDEIEVFIGNIFRVRNGKQYGLIRIDGSTITDVIFDKISLSEANRWILVEQNKKVGLIDSEGNTRIKPSYDYIKTVVIDPSVSPTAASVVAKDAAGLRIIELNERKLSETYSSIGDFNRFGLAPACKTSGEKATTKCGYISFDGSEVIPPVYDEVQPFNLTGLAVVSEKVTNCSKPVGNCVVDMVYDRFGRIVIDRVNPSAPEGIRYMVTDTILASTLIVVRTETPSEKGGVDEGYNLVDKNTLKRFTTEAYKNIRKFDKANLAMLKGDKWGLLDFTGKEVLAPSYNELLFSSEGLIGVKYDNNKYGFIDKKGKVQITFEYTEISPFKNGMAVVSKGNNKYGIINKFNAKIAPCMFKSVKYVEETSLYEITDTSNNQYNLNSAGDCISSNSAKFYELVRKANQK</sequence>
<accession>A0A917DXW0</accession>
<dbReference type="AlphaFoldDB" id="A0A917DXW0"/>
<evidence type="ECO:0008006" key="4">
    <source>
        <dbReference type="Google" id="ProtNLM"/>
    </source>
</evidence>
<proteinExistence type="predicted"/>
<evidence type="ECO:0000313" key="3">
    <source>
        <dbReference type="Proteomes" id="UP000609064"/>
    </source>
</evidence>
<dbReference type="Proteomes" id="UP000609064">
    <property type="component" value="Unassembled WGS sequence"/>
</dbReference>
<feature type="chain" id="PRO_5037571190" description="WG repeat-containing protein" evidence="1">
    <location>
        <begin position="23"/>
        <end position="684"/>
    </location>
</feature>
<keyword evidence="1" id="KW-0732">Signal</keyword>
<comment type="caution">
    <text evidence="2">The sequence shown here is derived from an EMBL/GenBank/DDBJ whole genome shotgun (WGS) entry which is preliminary data.</text>
</comment>
<dbReference type="EMBL" id="BMKK01000014">
    <property type="protein sequence ID" value="GGD79285.1"/>
    <property type="molecule type" value="Genomic_DNA"/>
</dbReference>
<organism evidence="2 3">
    <name type="scientific">Emticicia aquatilis</name>
    <dbReference type="NCBI Taxonomy" id="1537369"/>
    <lineage>
        <taxon>Bacteria</taxon>
        <taxon>Pseudomonadati</taxon>
        <taxon>Bacteroidota</taxon>
        <taxon>Cytophagia</taxon>
        <taxon>Cytophagales</taxon>
        <taxon>Leadbetterellaceae</taxon>
        <taxon>Emticicia</taxon>
    </lineage>
</organism>
<evidence type="ECO:0000313" key="2">
    <source>
        <dbReference type="EMBL" id="GGD79285.1"/>
    </source>
</evidence>
<dbReference type="InterPro" id="IPR032774">
    <property type="entry name" value="WG_beta_rep"/>
</dbReference>
<name>A0A917DXW0_9BACT</name>
<protein>
    <recommendedName>
        <fullName evidence="4">WG repeat-containing protein</fullName>
    </recommendedName>
</protein>
<dbReference type="PANTHER" id="PTHR37841:SF1">
    <property type="entry name" value="DUF3298 DOMAIN-CONTAINING PROTEIN"/>
    <property type="match status" value="1"/>
</dbReference>
<reference evidence="2" key="1">
    <citation type="journal article" date="2014" name="Int. J. Syst. Evol. Microbiol.">
        <title>Complete genome sequence of Corynebacterium casei LMG S-19264T (=DSM 44701T), isolated from a smear-ripened cheese.</title>
        <authorList>
            <consortium name="US DOE Joint Genome Institute (JGI-PGF)"/>
            <person name="Walter F."/>
            <person name="Albersmeier A."/>
            <person name="Kalinowski J."/>
            <person name="Ruckert C."/>
        </authorList>
    </citation>
    <scope>NUCLEOTIDE SEQUENCE</scope>
    <source>
        <strain evidence="2">CGMCC 1.15958</strain>
    </source>
</reference>
<dbReference type="Pfam" id="PF14903">
    <property type="entry name" value="WG_beta_rep"/>
    <property type="match status" value="4"/>
</dbReference>
<dbReference type="PANTHER" id="PTHR37841">
    <property type="entry name" value="GLR2918 PROTEIN"/>
    <property type="match status" value="1"/>
</dbReference>
<dbReference type="RefSeq" id="WP_188770496.1">
    <property type="nucleotide sequence ID" value="NZ_BMKK01000014.1"/>
</dbReference>